<dbReference type="PATRIC" id="fig|1630135.4.peg.1538"/>
<evidence type="ECO:0000313" key="7">
    <source>
        <dbReference type="Proteomes" id="UP000323865"/>
    </source>
</evidence>
<dbReference type="RefSeq" id="WP_065248142.1">
    <property type="nucleotide sequence ID" value="NZ_CP012117.1"/>
</dbReference>
<accession>A0A1B0ZJF3</accession>
<dbReference type="PROSITE" id="PS50125">
    <property type="entry name" value="GUANYLATE_CYCLASE_2"/>
    <property type="match status" value="1"/>
</dbReference>
<dbReference type="GO" id="GO:0006171">
    <property type="term" value="P:cAMP biosynthetic process"/>
    <property type="evidence" value="ECO:0007669"/>
    <property type="project" value="TreeGrafter"/>
</dbReference>
<dbReference type="PANTHER" id="PTHR43081">
    <property type="entry name" value="ADENYLATE CYCLASE, TERMINAL-DIFFERENTIATION SPECIFIC-RELATED"/>
    <property type="match status" value="1"/>
</dbReference>
<dbReference type="SUPFAM" id="SSF55073">
    <property type="entry name" value="Nucleotide cyclase"/>
    <property type="match status" value="1"/>
</dbReference>
<feature type="compositionally biased region" description="Basic and acidic residues" evidence="2">
    <location>
        <begin position="1"/>
        <end position="15"/>
    </location>
</feature>
<dbReference type="SMART" id="SM00044">
    <property type="entry name" value="CYCc"/>
    <property type="match status" value="1"/>
</dbReference>
<sequence>MSIVHDREEPSEHSAEGAMPNALNERFARVRGAIGALERSLLDGEREYSRRDLEEDFNVDRQLSTDYWRGLGFSNVALDTTAFTEDDAEAIADLAALVNDGTLSDDTFVTIVRGLGFHMGRLAMWLTEALVDDAKQRHDMSDTEARMHMLESVPQFIEIFEHQAIHVFRRQMSAYTARAGAEILRTSTSDWDDESLPLPRAVGFADLVQFTRLAQSIDGIELAGVIRDFENLTRDVISDGGGRVVKTVGDEVMFLADTPEDGVRIALSIAENIKRQPSLPNVRVGLAWGNMFSRYGDVFGPKVNLAARLEGIAEPGAVVVDGETADLVDRAFPGGFRRVAEWTEELHGIGETTIVRVERAAASLIERHS</sequence>
<evidence type="ECO:0000313" key="5">
    <source>
        <dbReference type="EMBL" id="QEU11514.1"/>
    </source>
</evidence>
<dbReference type="GO" id="GO:0004016">
    <property type="term" value="F:adenylate cyclase activity"/>
    <property type="evidence" value="ECO:0007669"/>
    <property type="project" value="UniProtKB-EC"/>
</dbReference>
<comment type="similarity">
    <text evidence="1">Belongs to the adenylyl cyclase class-3 family.</text>
</comment>
<dbReference type="EMBL" id="CP012117">
    <property type="protein sequence ID" value="ANP28086.1"/>
    <property type="molecule type" value="Genomic_DNA"/>
</dbReference>
<dbReference type="Proteomes" id="UP000092596">
    <property type="component" value="Chromosome"/>
</dbReference>
<proteinExistence type="inferred from homology"/>
<dbReference type="Proteomes" id="UP000323865">
    <property type="component" value="Chromosome"/>
</dbReference>
<dbReference type="GO" id="GO:0035556">
    <property type="term" value="P:intracellular signal transduction"/>
    <property type="evidence" value="ECO:0007669"/>
    <property type="project" value="InterPro"/>
</dbReference>
<dbReference type="STRING" id="1630135.DAD186_15360"/>
<evidence type="ECO:0000313" key="4">
    <source>
        <dbReference type="EMBL" id="ANP28086.1"/>
    </source>
</evidence>
<dbReference type="EC" id="4.6.1.1" evidence="4"/>
<organism evidence="4 6">
    <name type="scientific">Dermabacter vaginalis</name>
    <dbReference type="NCBI Taxonomy" id="1630135"/>
    <lineage>
        <taxon>Bacteria</taxon>
        <taxon>Bacillati</taxon>
        <taxon>Actinomycetota</taxon>
        <taxon>Actinomycetes</taxon>
        <taxon>Micrococcales</taxon>
        <taxon>Dermabacteraceae</taxon>
        <taxon>Dermabacter</taxon>
    </lineage>
</organism>
<dbReference type="KEGG" id="dva:DAD186_15360"/>
<dbReference type="EMBL" id="CP044108">
    <property type="protein sequence ID" value="QEU11514.1"/>
    <property type="molecule type" value="Genomic_DNA"/>
</dbReference>
<reference evidence="4 6" key="1">
    <citation type="submission" date="2015-06" db="EMBL/GenBank/DDBJ databases">
        <title>Investigation of pathophysiology for high-risk pregnancy and development of treatment modality based on it.</title>
        <authorList>
            <person name="Kim B.-C."/>
            <person name="Lim S."/>
        </authorList>
    </citation>
    <scope>NUCLEOTIDE SEQUENCE [LARGE SCALE GENOMIC DNA]</scope>
    <source>
        <strain evidence="4 6">AD1-86</strain>
    </source>
</reference>
<dbReference type="PANTHER" id="PTHR43081:SF19">
    <property type="entry name" value="PH-SENSITIVE ADENYLATE CYCLASE RV1264"/>
    <property type="match status" value="1"/>
</dbReference>
<reference evidence="5 7" key="2">
    <citation type="submission" date="2019-09" db="EMBL/GenBank/DDBJ databases">
        <title>FDA dAtabase for Regulatory Grade micrObial Sequences (FDA-ARGOS): Supporting development and validation of Infectious Disease Dx tests.</title>
        <authorList>
            <person name="Sciortino C."/>
            <person name="Tallon L."/>
            <person name="Sadzewicz L."/>
            <person name="Vavikolanu K."/>
            <person name="Mehta A."/>
            <person name="Aluvathingal J."/>
            <person name="Nadendla S."/>
            <person name="Nandy P."/>
            <person name="Geyer C."/>
            <person name="Yan Y."/>
            <person name="Sichtig H."/>
        </authorList>
    </citation>
    <scope>NUCLEOTIDE SEQUENCE [LARGE SCALE GENOMIC DNA]</scope>
    <source>
        <strain evidence="5 7">FDAARGOS_640</strain>
    </source>
</reference>
<evidence type="ECO:0000256" key="2">
    <source>
        <dbReference type="SAM" id="MobiDB-lite"/>
    </source>
</evidence>
<dbReference type="Gene3D" id="3.30.70.1230">
    <property type="entry name" value="Nucleotide cyclase"/>
    <property type="match status" value="1"/>
</dbReference>
<dbReference type="InterPro" id="IPR050697">
    <property type="entry name" value="Adenylyl/Guanylyl_Cyclase_3/4"/>
</dbReference>
<name>A0A1B0ZJF3_9MICO</name>
<evidence type="ECO:0000256" key="1">
    <source>
        <dbReference type="ARBA" id="ARBA00005381"/>
    </source>
</evidence>
<keyword evidence="7" id="KW-1185">Reference proteome</keyword>
<evidence type="ECO:0000259" key="3">
    <source>
        <dbReference type="PROSITE" id="PS50125"/>
    </source>
</evidence>
<protein>
    <submittedName>
        <fullName evidence="4">Adenylate cyclase</fullName>
        <ecNumber evidence="4">4.6.1.1</ecNumber>
    </submittedName>
    <submittedName>
        <fullName evidence="5">Adenylate/guanylate cyclase domain-containing protein</fullName>
    </submittedName>
</protein>
<gene>
    <name evidence="4" type="ORF">DAD186_15360</name>
    <name evidence="5" type="ORF">FOB48_03855</name>
</gene>
<evidence type="ECO:0000313" key="6">
    <source>
        <dbReference type="Proteomes" id="UP000092596"/>
    </source>
</evidence>
<feature type="region of interest" description="Disordered" evidence="2">
    <location>
        <begin position="1"/>
        <end position="20"/>
    </location>
</feature>
<dbReference type="CDD" id="cd07302">
    <property type="entry name" value="CHD"/>
    <property type="match status" value="1"/>
</dbReference>
<dbReference type="InterPro" id="IPR029787">
    <property type="entry name" value="Nucleotide_cyclase"/>
</dbReference>
<keyword evidence="4" id="KW-0456">Lyase</keyword>
<feature type="domain" description="Guanylate cyclase" evidence="3">
    <location>
        <begin position="201"/>
        <end position="310"/>
    </location>
</feature>
<dbReference type="Pfam" id="PF00211">
    <property type="entry name" value="Guanylate_cyc"/>
    <property type="match status" value="1"/>
</dbReference>
<dbReference type="AlphaFoldDB" id="A0A1B0ZJF3"/>
<dbReference type="InterPro" id="IPR001054">
    <property type="entry name" value="A/G_cyclase"/>
</dbReference>